<dbReference type="Proteomes" id="UP000076842">
    <property type="component" value="Unassembled WGS sequence"/>
</dbReference>
<sequence>MMRPNKVGQRPSIPDPTARPPRFPTRLRTLGAVPRIFSLSQIVRGRLHFAPELGLTTADASSHSLLRRQMQISSLRSDSSPAVTQTHPSWPPCLLTMVHAGPTGCDVPPLTDPVPPAHCRPLPARASALLSRGASRSICMRCKKPCPGAFAGGLARRGGHLTSAPSGVPCGVGCGMLGPTGGGDTRPTCSLSKTNHTTKLSAGLPGRGSVQPLAACAHARLPGFC</sequence>
<reference evidence="2 3" key="1">
    <citation type="journal article" date="2016" name="Mol. Biol. Evol.">
        <title>Comparative Genomics of Early-Diverging Mushroom-Forming Fungi Provides Insights into the Origins of Lignocellulose Decay Capabilities.</title>
        <authorList>
            <person name="Nagy L.G."/>
            <person name="Riley R."/>
            <person name="Tritt A."/>
            <person name="Adam C."/>
            <person name="Daum C."/>
            <person name="Floudas D."/>
            <person name="Sun H."/>
            <person name="Yadav J.S."/>
            <person name="Pangilinan J."/>
            <person name="Larsson K.H."/>
            <person name="Matsuura K."/>
            <person name="Barry K."/>
            <person name="Labutti K."/>
            <person name="Kuo R."/>
            <person name="Ohm R.A."/>
            <person name="Bhattacharya S.S."/>
            <person name="Shirouzu T."/>
            <person name="Yoshinaga Y."/>
            <person name="Martin F.M."/>
            <person name="Grigoriev I.V."/>
            <person name="Hibbett D.S."/>
        </authorList>
    </citation>
    <scope>NUCLEOTIDE SEQUENCE [LARGE SCALE GENOMIC DNA]</scope>
    <source>
        <strain evidence="2 3">HHB12733</strain>
    </source>
</reference>
<protein>
    <submittedName>
        <fullName evidence="2">Uncharacterized protein</fullName>
    </submittedName>
</protein>
<name>A0A165DDB5_9BASI</name>
<dbReference type="EMBL" id="KV424062">
    <property type="protein sequence ID" value="KZT52566.1"/>
    <property type="molecule type" value="Genomic_DNA"/>
</dbReference>
<evidence type="ECO:0000313" key="3">
    <source>
        <dbReference type="Proteomes" id="UP000076842"/>
    </source>
</evidence>
<feature type="compositionally biased region" description="Pro residues" evidence="1">
    <location>
        <begin position="13"/>
        <end position="23"/>
    </location>
</feature>
<dbReference type="AlphaFoldDB" id="A0A165DDB5"/>
<evidence type="ECO:0000313" key="2">
    <source>
        <dbReference type="EMBL" id="KZT52566.1"/>
    </source>
</evidence>
<gene>
    <name evidence="2" type="ORF">CALCODRAFT_82560</name>
</gene>
<dbReference type="InParanoid" id="A0A165DDB5"/>
<organism evidence="2 3">
    <name type="scientific">Calocera cornea HHB12733</name>
    <dbReference type="NCBI Taxonomy" id="1353952"/>
    <lineage>
        <taxon>Eukaryota</taxon>
        <taxon>Fungi</taxon>
        <taxon>Dikarya</taxon>
        <taxon>Basidiomycota</taxon>
        <taxon>Agaricomycotina</taxon>
        <taxon>Dacrymycetes</taxon>
        <taxon>Dacrymycetales</taxon>
        <taxon>Dacrymycetaceae</taxon>
        <taxon>Calocera</taxon>
    </lineage>
</organism>
<keyword evidence="3" id="KW-1185">Reference proteome</keyword>
<feature type="region of interest" description="Disordered" evidence="1">
    <location>
        <begin position="1"/>
        <end position="25"/>
    </location>
</feature>
<evidence type="ECO:0000256" key="1">
    <source>
        <dbReference type="SAM" id="MobiDB-lite"/>
    </source>
</evidence>
<accession>A0A165DDB5</accession>
<proteinExistence type="predicted"/>